<proteinExistence type="inferred from homology"/>
<evidence type="ECO:0000313" key="9">
    <source>
        <dbReference type="EMBL" id="MFC3285430.1"/>
    </source>
</evidence>
<feature type="domain" description="ABC transmembrane type-1" evidence="8">
    <location>
        <begin position="84"/>
        <end position="266"/>
    </location>
</feature>
<evidence type="ECO:0000256" key="3">
    <source>
        <dbReference type="ARBA" id="ARBA00022475"/>
    </source>
</evidence>
<evidence type="ECO:0000256" key="6">
    <source>
        <dbReference type="ARBA" id="ARBA00023136"/>
    </source>
</evidence>
<dbReference type="EMBL" id="JBHRUG010000031">
    <property type="protein sequence ID" value="MFC3285430.1"/>
    <property type="molecule type" value="Genomic_DNA"/>
</dbReference>
<evidence type="ECO:0000259" key="8">
    <source>
        <dbReference type="PROSITE" id="PS50928"/>
    </source>
</evidence>
<dbReference type="Gene3D" id="1.10.3720.10">
    <property type="entry name" value="MetI-like"/>
    <property type="match status" value="1"/>
</dbReference>
<comment type="subcellular location">
    <subcellularLocation>
        <location evidence="1 7">Cell membrane</location>
        <topology evidence="1 7">Multi-pass membrane protein</topology>
    </subcellularLocation>
</comment>
<dbReference type="InterPro" id="IPR005769">
    <property type="entry name" value="PhnE/PtxC"/>
</dbReference>
<organism evidence="9 10">
    <name type="scientific">Litchfieldella rifensis</name>
    <dbReference type="NCBI Taxonomy" id="762643"/>
    <lineage>
        <taxon>Bacteria</taxon>
        <taxon>Pseudomonadati</taxon>
        <taxon>Pseudomonadota</taxon>
        <taxon>Gammaproteobacteria</taxon>
        <taxon>Oceanospirillales</taxon>
        <taxon>Halomonadaceae</taxon>
        <taxon>Litchfieldella</taxon>
    </lineage>
</organism>
<dbReference type="CDD" id="cd06261">
    <property type="entry name" value="TM_PBP2"/>
    <property type="match status" value="1"/>
</dbReference>
<gene>
    <name evidence="9" type="primary">phnE</name>
    <name evidence="9" type="ORF">ACFOEV_17665</name>
</gene>
<feature type="transmembrane region" description="Helical" evidence="7">
    <location>
        <begin position="23"/>
        <end position="43"/>
    </location>
</feature>
<evidence type="ECO:0000256" key="5">
    <source>
        <dbReference type="ARBA" id="ARBA00022989"/>
    </source>
</evidence>
<feature type="transmembrane region" description="Helical" evidence="7">
    <location>
        <begin position="135"/>
        <end position="162"/>
    </location>
</feature>
<evidence type="ECO:0000313" key="10">
    <source>
        <dbReference type="Proteomes" id="UP001595579"/>
    </source>
</evidence>
<feature type="transmembrane region" description="Helical" evidence="7">
    <location>
        <begin position="90"/>
        <end position="114"/>
    </location>
</feature>
<evidence type="ECO:0000256" key="4">
    <source>
        <dbReference type="ARBA" id="ARBA00022692"/>
    </source>
</evidence>
<dbReference type="SUPFAM" id="SSF161098">
    <property type="entry name" value="MetI-like"/>
    <property type="match status" value="1"/>
</dbReference>
<keyword evidence="6 7" id="KW-0472">Membrane</keyword>
<feature type="transmembrane region" description="Helical" evidence="7">
    <location>
        <begin position="247"/>
        <end position="269"/>
    </location>
</feature>
<keyword evidence="4 7" id="KW-0812">Transmembrane</keyword>
<accession>A0ABV7LV13</accession>
<protein>
    <submittedName>
        <fullName evidence="9">Phosphonate ABC transporter, permease protein PhnE</fullName>
    </submittedName>
</protein>
<dbReference type="Proteomes" id="UP001595579">
    <property type="component" value="Unassembled WGS sequence"/>
</dbReference>
<dbReference type="PANTHER" id="PTHR30043">
    <property type="entry name" value="PHOSPHONATES TRANSPORT SYSTEM PERMEASE PROTEIN"/>
    <property type="match status" value="1"/>
</dbReference>
<reference evidence="10" key="1">
    <citation type="journal article" date="2019" name="Int. J. Syst. Evol. Microbiol.">
        <title>The Global Catalogue of Microorganisms (GCM) 10K type strain sequencing project: providing services to taxonomists for standard genome sequencing and annotation.</title>
        <authorList>
            <consortium name="The Broad Institute Genomics Platform"/>
            <consortium name="The Broad Institute Genome Sequencing Center for Infectious Disease"/>
            <person name="Wu L."/>
            <person name="Ma J."/>
        </authorList>
    </citation>
    <scope>NUCLEOTIDE SEQUENCE [LARGE SCALE GENOMIC DNA]</scope>
    <source>
        <strain evidence="10">CECT 7698</strain>
    </source>
</reference>
<feature type="transmembrane region" description="Helical" evidence="7">
    <location>
        <begin position="182"/>
        <end position="199"/>
    </location>
</feature>
<evidence type="ECO:0000256" key="7">
    <source>
        <dbReference type="RuleBase" id="RU363032"/>
    </source>
</evidence>
<keyword evidence="5 7" id="KW-1133">Transmembrane helix</keyword>
<evidence type="ECO:0000256" key="1">
    <source>
        <dbReference type="ARBA" id="ARBA00004651"/>
    </source>
</evidence>
<sequence length="274" mass="29778">MTQGDLSSRGNVGYGRKWKKPPFIVNPVIRYGLLAAAVVYFYWAFSTLPFDWERISEGLPRAARIFGGGFPPSFERAGLLLTGFKESFQIAILATLLGVMLSIPFAIMAARNIAPKPIYFLGRAVIIVSRSFHPVIVAILFVKAVGFGPLAGILTLTIYSIGFVGKLLAEEIEEIDWGQVEAVRATGAGYFATLVYSVFPQILPRQVGLSMYQLDSNLRASAVVGIVGAGGIGATLMNAFGRYDYDFAFAILLVIIGVILVSEGVSGWVRKKIW</sequence>
<comment type="similarity">
    <text evidence="7">Belongs to the binding-protein-dependent transport system permease family.</text>
</comment>
<dbReference type="RefSeq" id="WP_386776198.1">
    <property type="nucleotide sequence ID" value="NZ_JBHRUG010000031.1"/>
</dbReference>
<keyword evidence="2 7" id="KW-0813">Transport</keyword>
<dbReference type="PANTHER" id="PTHR30043:SF1">
    <property type="entry name" value="ABC TRANSPORT SYSTEM PERMEASE PROTEIN P69"/>
    <property type="match status" value="1"/>
</dbReference>
<name>A0ABV7LV13_9GAMM</name>
<keyword evidence="3" id="KW-1003">Cell membrane</keyword>
<evidence type="ECO:0000256" key="2">
    <source>
        <dbReference type="ARBA" id="ARBA00022448"/>
    </source>
</evidence>
<comment type="caution">
    <text evidence="9">The sequence shown here is derived from an EMBL/GenBank/DDBJ whole genome shotgun (WGS) entry which is preliminary data.</text>
</comment>
<dbReference type="NCBIfam" id="TIGR01097">
    <property type="entry name" value="PhnE"/>
    <property type="match status" value="1"/>
</dbReference>
<feature type="transmembrane region" description="Helical" evidence="7">
    <location>
        <begin position="220"/>
        <end position="241"/>
    </location>
</feature>
<keyword evidence="10" id="KW-1185">Reference proteome</keyword>
<dbReference type="Pfam" id="PF00528">
    <property type="entry name" value="BPD_transp_1"/>
    <property type="match status" value="1"/>
</dbReference>
<dbReference type="InterPro" id="IPR035906">
    <property type="entry name" value="MetI-like_sf"/>
</dbReference>
<dbReference type="InterPro" id="IPR000515">
    <property type="entry name" value="MetI-like"/>
</dbReference>
<dbReference type="PROSITE" id="PS50928">
    <property type="entry name" value="ABC_TM1"/>
    <property type="match status" value="1"/>
</dbReference>